<name>A0ACB5UMY8_9FIRM</name>
<accession>A0ACB5UMY8</accession>
<dbReference type="EMBL" id="BTPU01000055">
    <property type="protein sequence ID" value="GMQ63909.1"/>
    <property type="molecule type" value="Genomic_DNA"/>
</dbReference>
<keyword evidence="2" id="KW-1185">Reference proteome</keyword>
<reference evidence="1" key="1">
    <citation type="submission" date="2023-09" db="EMBL/GenBank/DDBJ databases">
        <title>Vallitalea sediminicola and Vallitalea maricola sp. nov., anaerobic bacteria isolated from marine sediment.</title>
        <authorList>
            <person name="Hirano S."/>
            <person name="Maeda A."/>
            <person name="Terahara T."/>
            <person name="Mori K."/>
            <person name="Hamada M."/>
            <person name="Matsumoto R."/>
            <person name="Kobayashi T."/>
        </authorList>
    </citation>
    <scope>NUCLEOTIDE SEQUENCE</scope>
    <source>
        <strain evidence="1">AN17-2</strain>
    </source>
</reference>
<proteinExistence type="predicted"/>
<protein>
    <submittedName>
        <fullName evidence="1">Uncharacterized protein</fullName>
    </submittedName>
</protein>
<comment type="caution">
    <text evidence="1">The sequence shown here is derived from an EMBL/GenBank/DDBJ whole genome shotgun (WGS) entry which is preliminary data.</text>
</comment>
<evidence type="ECO:0000313" key="2">
    <source>
        <dbReference type="Proteomes" id="UP001374599"/>
    </source>
</evidence>
<organism evidence="1 2">
    <name type="scientific">Vallitalea maricola</name>
    <dbReference type="NCBI Taxonomy" id="3074433"/>
    <lineage>
        <taxon>Bacteria</taxon>
        <taxon>Bacillati</taxon>
        <taxon>Bacillota</taxon>
        <taxon>Clostridia</taxon>
        <taxon>Lachnospirales</taxon>
        <taxon>Vallitaleaceae</taxon>
        <taxon>Vallitalea</taxon>
    </lineage>
</organism>
<sequence length="303" mass="35323">MNLYKYGEEFRKIRCSKNISQQQLADLAMCSRKYISLIETGNVAPSSTMLVRISNILGNSIIDLLKYCNCNETYFTTETKKQIEVLKSSCNYKDLNNLLSTIEQHEDYQDNQNKQYILWHKAICEMELNHNFFKAINLIKQSLSVEKYDDLFIYINKPELNMQEISIYNSLAILLNYMNANNYSIRILESLIGCNYANFPDSIKVKIYNNLASNYLSMNKYANALNTINKAISLNQIYKNPSLIGILYYNKAQILSKCKQIEKSTEFFVMTYYHYKNSKNALYMNKVIESANKCSINIKPYII</sequence>
<gene>
    <name evidence="1" type="ORF">AN2V17_31450</name>
</gene>
<dbReference type="Proteomes" id="UP001374599">
    <property type="component" value="Unassembled WGS sequence"/>
</dbReference>
<evidence type="ECO:0000313" key="1">
    <source>
        <dbReference type="EMBL" id="GMQ63909.1"/>
    </source>
</evidence>